<proteinExistence type="predicted"/>
<feature type="compositionally biased region" description="Basic and acidic residues" evidence="1">
    <location>
        <begin position="426"/>
        <end position="473"/>
    </location>
</feature>
<feature type="region of interest" description="Disordered" evidence="1">
    <location>
        <begin position="404"/>
        <end position="490"/>
    </location>
</feature>
<gene>
    <name evidence="2" type="ORF">TCAL_15058</name>
</gene>
<evidence type="ECO:0000313" key="2">
    <source>
        <dbReference type="EMBL" id="TRY71198.1"/>
    </source>
</evidence>
<dbReference type="Proteomes" id="UP000318571">
    <property type="component" value="Chromosome 9"/>
</dbReference>
<evidence type="ECO:0000313" key="3">
    <source>
        <dbReference type="Proteomes" id="UP000318571"/>
    </source>
</evidence>
<name>A0A553P0I7_TIGCA</name>
<feature type="compositionally biased region" description="Polar residues" evidence="1">
    <location>
        <begin position="474"/>
        <end position="483"/>
    </location>
</feature>
<evidence type="ECO:0000256" key="1">
    <source>
        <dbReference type="SAM" id="MobiDB-lite"/>
    </source>
</evidence>
<evidence type="ECO:0008006" key="4">
    <source>
        <dbReference type="Google" id="ProtNLM"/>
    </source>
</evidence>
<protein>
    <recommendedName>
        <fullName evidence="4">Endonuclease/exonuclease/phosphatase domain-containing protein</fullName>
    </recommendedName>
</protein>
<dbReference type="AlphaFoldDB" id="A0A553P0I7"/>
<dbReference type="InterPro" id="IPR036691">
    <property type="entry name" value="Endo/exonu/phosph_ase_sf"/>
</dbReference>
<organism evidence="2 3">
    <name type="scientific">Tigriopus californicus</name>
    <name type="common">Marine copepod</name>
    <dbReference type="NCBI Taxonomy" id="6832"/>
    <lineage>
        <taxon>Eukaryota</taxon>
        <taxon>Metazoa</taxon>
        <taxon>Ecdysozoa</taxon>
        <taxon>Arthropoda</taxon>
        <taxon>Crustacea</taxon>
        <taxon>Multicrustacea</taxon>
        <taxon>Hexanauplia</taxon>
        <taxon>Copepoda</taxon>
        <taxon>Harpacticoida</taxon>
        <taxon>Harpacticidae</taxon>
        <taxon>Tigriopus</taxon>
    </lineage>
</organism>
<dbReference type="EMBL" id="VCGU01000009">
    <property type="protein sequence ID" value="TRY71198.1"/>
    <property type="molecule type" value="Genomic_DNA"/>
</dbReference>
<feature type="region of interest" description="Disordered" evidence="1">
    <location>
        <begin position="1"/>
        <end position="67"/>
    </location>
</feature>
<sequence length="526" mass="61554">MARKLQAIGGNYGQAHHDSKQANRKRDKSRSRFEKPTSRSTKTKTDSVAGAPRLANRQDPNTRYYEKSVNKYEKSGKTRLAAAQESEPNVNSDLATIGIVPSRKEVSLVTMNTSGKSVMGFTPKYKLKMMEEFLHTFPDAIFFQDAIELSDLNVILESVSEGKYEFYFQDMDFDKDEKTRKETESGIATRSLTGIAWNREKYFGTPLQLDDERLQEYRGWLKRHDLTIVKLDSREQIGHEDVYPSFISISWHGTDYEVALRQRIKECEEFFAFLSVLRENNGQMPILIGGDFNMDMKSFDNRLYPDFVLVPYRPVSGVLARDLRHTFVFTVDTLQATETGFKQHHPEIFPSPFVTARLRGRTKIRMWAIIRIQRAFRRMKKKMQARAVTRKQFEENKRRWKKKINGDDYESEPEEIPVTHNPQKAGKSEKPKAASNAPRDRRYALYWDERDDPRYQPEEDTRPLAERRRKDFTENPSNGMNVTSEKRDHIMGFRRQRFSDLKSVQDRKLEDEGNQYLTRKPMAFTL</sequence>
<comment type="caution">
    <text evidence="2">The sequence shown here is derived from an EMBL/GenBank/DDBJ whole genome shotgun (WGS) entry which is preliminary data.</text>
</comment>
<accession>A0A553P0I7</accession>
<dbReference type="Gene3D" id="3.60.10.10">
    <property type="entry name" value="Endonuclease/exonuclease/phosphatase"/>
    <property type="match status" value="1"/>
</dbReference>
<reference evidence="2 3" key="1">
    <citation type="journal article" date="2018" name="Nat. Ecol. Evol.">
        <title>Genomic signatures of mitonuclear coevolution across populations of Tigriopus californicus.</title>
        <authorList>
            <person name="Barreto F.S."/>
            <person name="Watson E.T."/>
            <person name="Lima T.G."/>
            <person name="Willett C.S."/>
            <person name="Edmands S."/>
            <person name="Li W."/>
            <person name="Burton R.S."/>
        </authorList>
    </citation>
    <scope>NUCLEOTIDE SEQUENCE [LARGE SCALE GENOMIC DNA]</scope>
    <source>
        <strain evidence="2 3">San Diego</strain>
    </source>
</reference>
<dbReference type="SUPFAM" id="SSF56219">
    <property type="entry name" value="DNase I-like"/>
    <property type="match status" value="1"/>
</dbReference>
<keyword evidence="3" id="KW-1185">Reference proteome</keyword>
<dbReference type="OrthoDB" id="6162116at2759"/>